<reference evidence="1 2" key="1">
    <citation type="submission" date="2018-04" db="EMBL/GenBank/DDBJ databases">
        <title>Methylobacterium sp. PR1016A genome.</title>
        <authorList>
            <person name="Park W."/>
        </authorList>
    </citation>
    <scope>NUCLEOTIDE SEQUENCE [LARGE SCALE GENOMIC DNA]</scope>
    <source>
        <strain evidence="1 2">PR1016A</strain>
        <plasmid evidence="1 2">unnamed1</plasmid>
    </source>
</reference>
<protein>
    <recommendedName>
        <fullName evidence="3">Glycosyltransferase</fullName>
    </recommendedName>
</protein>
<evidence type="ECO:0000313" key="2">
    <source>
        <dbReference type="Proteomes" id="UP000244755"/>
    </source>
</evidence>
<dbReference type="RefSeq" id="WP_099957637.1">
    <property type="nucleotide sequence ID" value="NZ_CP028845.1"/>
</dbReference>
<dbReference type="AlphaFoldDB" id="A0A2R4WX07"/>
<proteinExistence type="predicted"/>
<accession>A0A2R4WX07</accession>
<keyword evidence="1" id="KW-0614">Plasmid</keyword>
<geneLocation type="plasmid" evidence="1 2">
    <name>unnamed1</name>
</geneLocation>
<sequence>MRIALLTTIVPNTLKTGSEIATRAILAALAELGHDVVLYGYGRAPFRVTAPVDSVLLGTIPIETATAPLADTVSWAWRSLTSGHPISSEKYNYLPAHRLREEIARSGADLLIVDHVNLYPFVRELAGSIPVGVIFHDIQALSYAMVAKAARRPWWRAVYAREARLNAVLERQAGAEGRFAWFLSQADADRARRDLGIAHGAVLPLFFPLVSGPVQADVDDDIGLIGTWSWPPVREGMTWFLDHVVPRLPPEIGIAVAGAGSEALPEGRIKRLGLVPDARAFLAGVRVAAVPTVAGTGIQIKTLELAATGTPAVSTRLGVRGLDVVPDSLRVAETPEDFAAALVEAVRRPRAHDPEAGLAWNEARRRAAVTMIADALAGL</sequence>
<dbReference type="OrthoDB" id="8432722at2"/>
<dbReference type="KEGG" id="mee:DA075_34930"/>
<evidence type="ECO:0000313" key="1">
    <source>
        <dbReference type="EMBL" id="AWB26066.1"/>
    </source>
</evidence>
<dbReference type="EMBL" id="CP028845">
    <property type="protein sequence ID" value="AWB26066.1"/>
    <property type="molecule type" value="Genomic_DNA"/>
</dbReference>
<dbReference type="Proteomes" id="UP000244755">
    <property type="component" value="Plasmid unnamed1"/>
</dbReference>
<gene>
    <name evidence="1" type="ORF">DA075_34930</name>
</gene>
<name>A0A2R4WX07_9HYPH</name>
<dbReference type="SUPFAM" id="SSF53756">
    <property type="entry name" value="UDP-Glycosyltransferase/glycogen phosphorylase"/>
    <property type="match status" value="1"/>
</dbReference>
<evidence type="ECO:0008006" key="3">
    <source>
        <dbReference type="Google" id="ProtNLM"/>
    </source>
</evidence>
<keyword evidence="2" id="KW-1185">Reference proteome</keyword>
<dbReference type="Gene3D" id="3.40.50.2000">
    <property type="entry name" value="Glycogen Phosphorylase B"/>
    <property type="match status" value="2"/>
</dbReference>
<organism evidence="1 2">
    <name type="scientific">Methylobacterium currus</name>
    <dbReference type="NCBI Taxonomy" id="2051553"/>
    <lineage>
        <taxon>Bacteria</taxon>
        <taxon>Pseudomonadati</taxon>
        <taxon>Pseudomonadota</taxon>
        <taxon>Alphaproteobacteria</taxon>
        <taxon>Hyphomicrobiales</taxon>
        <taxon>Methylobacteriaceae</taxon>
        <taxon>Methylobacterium</taxon>
    </lineage>
</organism>
<dbReference type="Pfam" id="PF13692">
    <property type="entry name" value="Glyco_trans_1_4"/>
    <property type="match status" value="1"/>
</dbReference>